<evidence type="ECO:0000256" key="1">
    <source>
        <dbReference type="SAM" id="MobiDB-lite"/>
    </source>
</evidence>
<evidence type="ECO:0000259" key="2">
    <source>
        <dbReference type="Pfam" id="PF11203"/>
    </source>
</evidence>
<keyword evidence="4" id="KW-1185">Reference proteome</keyword>
<dbReference type="STRING" id="910347.SAMN05421773_109211"/>
<accession>A0A1I1PUQ0</accession>
<dbReference type="AlphaFoldDB" id="A0A1I1PUQ0"/>
<protein>
    <submittedName>
        <fullName evidence="3">Putative type VII ESX secretion system translocon, EccE</fullName>
    </submittedName>
</protein>
<feature type="domain" description="Type VII secretion system protein EccE" evidence="2">
    <location>
        <begin position="196"/>
        <end position="274"/>
    </location>
</feature>
<organism evidence="3 4">
    <name type="scientific">Streptomyces aidingensis</name>
    <dbReference type="NCBI Taxonomy" id="910347"/>
    <lineage>
        <taxon>Bacteria</taxon>
        <taxon>Bacillati</taxon>
        <taxon>Actinomycetota</taxon>
        <taxon>Actinomycetes</taxon>
        <taxon>Kitasatosporales</taxon>
        <taxon>Streptomycetaceae</taxon>
        <taxon>Streptomyces</taxon>
    </lineage>
</organism>
<dbReference type="OrthoDB" id="4158068at2"/>
<evidence type="ECO:0000313" key="3">
    <source>
        <dbReference type="EMBL" id="SFD09620.1"/>
    </source>
</evidence>
<sequence length="391" mass="39078">MTAAGRRGPGGSVRARLVAAEAGAGAALAGVALPGAWGYALTGAGVLAAVGGPVRVRGERAGRRLPARLRRGTPAPGPAPGAGAGPGPERLGAAQTLLPALTVTEAPDRNIPGPDGLGVAGDGRGHATVAAFPGGMLPALPAAAVARWLAEDPARPAAAQIVVERFAVPSWDMHYHYPPTAAYRGLPGAGTAVAVRSWLVVRCEPLEAPRAIALRGGGQAGAHAALAAAARLRARLAARGAPTVPLTAASTRDLLRHLGDPEPDGRALRGSWAGRGAAHATLTAEVASRGDWFRLLAGLARCSADRVVVAATLTAEGGELRVRTAVRVVSALPQHAAAQRDALHSAGITGPPGRDQSAGLLATLPLAHPGRPLAEAAGLTTAAVPFSREAA</sequence>
<dbReference type="Pfam" id="PF11203">
    <property type="entry name" value="EccE"/>
    <property type="match status" value="1"/>
</dbReference>
<dbReference type="Proteomes" id="UP000199207">
    <property type="component" value="Unassembled WGS sequence"/>
</dbReference>
<proteinExistence type="predicted"/>
<reference evidence="3 4" key="1">
    <citation type="submission" date="2016-10" db="EMBL/GenBank/DDBJ databases">
        <authorList>
            <person name="de Groot N.N."/>
        </authorList>
    </citation>
    <scope>NUCLEOTIDE SEQUENCE [LARGE SCALE GENOMIC DNA]</scope>
    <source>
        <strain evidence="3 4">CGMCC 4.5739</strain>
    </source>
</reference>
<gene>
    <name evidence="3" type="ORF">SAMN05421773_109211</name>
</gene>
<evidence type="ECO:0000313" key="4">
    <source>
        <dbReference type="Proteomes" id="UP000199207"/>
    </source>
</evidence>
<dbReference type="InterPro" id="IPR050051">
    <property type="entry name" value="EccE_dom"/>
</dbReference>
<dbReference type="RefSeq" id="WP_093839819.1">
    <property type="nucleotide sequence ID" value="NZ_FOLM01000009.1"/>
</dbReference>
<feature type="region of interest" description="Disordered" evidence="1">
    <location>
        <begin position="61"/>
        <end position="91"/>
    </location>
</feature>
<name>A0A1I1PUQ0_9ACTN</name>
<dbReference type="EMBL" id="FOLM01000009">
    <property type="protein sequence ID" value="SFD09620.1"/>
    <property type="molecule type" value="Genomic_DNA"/>
</dbReference>